<dbReference type="GO" id="GO:0016020">
    <property type="term" value="C:membrane"/>
    <property type="evidence" value="ECO:0007669"/>
    <property type="project" value="UniProtKB-SubCell"/>
</dbReference>
<comment type="caution">
    <text evidence="6">The sequence shown here is derived from an EMBL/GenBank/DDBJ whole genome shotgun (WGS) entry which is preliminary data.</text>
</comment>
<dbReference type="EMBL" id="JAATJJ010000001">
    <property type="protein sequence ID" value="NJB70145.1"/>
    <property type="molecule type" value="Genomic_DNA"/>
</dbReference>
<evidence type="ECO:0000256" key="1">
    <source>
        <dbReference type="ARBA" id="ARBA00004141"/>
    </source>
</evidence>
<dbReference type="RefSeq" id="WP_167960695.1">
    <property type="nucleotide sequence ID" value="NZ_JAATJJ010000001.1"/>
</dbReference>
<proteinExistence type="predicted"/>
<dbReference type="AlphaFoldDB" id="A0A846QX06"/>
<keyword evidence="2 5" id="KW-0812">Transmembrane</keyword>
<name>A0A846QX06_9FLAO</name>
<evidence type="ECO:0000256" key="2">
    <source>
        <dbReference type="ARBA" id="ARBA00022692"/>
    </source>
</evidence>
<evidence type="ECO:0000256" key="3">
    <source>
        <dbReference type="ARBA" id="ARBA00022989"/>
    </source>
</evidence>
<feature type="transmembrane region" description="Helical" evidence="5">
    <location>
        <begin position="75"/>
        <end position="94"/>
    </location>
</feature>
<keyword evidence="4 5" id="KW-0472">Membrane</keyword>
<dbReference type="Pfam" id="PF13564">
    <property type="entry name" value="DoxX_2"/>
    <property type="match status" value="1"/>
</dbReference>
<evidence type="ECO:0000313" key="6">
    <source>
        <dbReference type="EMBL" id="NJB70145.1"/>
    </source>
</evidence>
<feature type="transmembrane region" description="Helical" evidence="5">
    <location>
        <begin position="52"/>
        <end position="70"/>
    </location>
</feature>
<keyword evidence="3 5" id="KW-1133">Transmembrane helix</keyword>
<organism evidence="6 7">
    <name type="scientific">Saonia flava</name>
    <dbReference type="NCBI Taxonomy" id="523696"/>
    <lineage>
        <taxon>Bacteria</taxon>
        <taxon>Pseudomonadati</taxon>
        <taxon>Bacteroidota</taxon>
        <taxon>Flavobacteriia</taxon>
        <taxon>Flavobacteriales</taxon>
        <taxon>Flavobacteriaceae</taxon>
        <taxon>Saonia</taxon>
    </lineage>
</organism>
<gene>
    <name evidence="6" type="ORF">GGR42_000607</name>
</gene>
<dbReference type="Proteomes" id="UP000590442">
    <property type="component" value="Unassembled WGS sequence"/>
</dbReference>
<evidence type="ECO:0000256" key="5">
    <source>
        <dbReference type="SAM" id="Phobius"/>
    </source>
</evidence>
<feature type="transmembrane region" description="Helical" evidence="5">
    <location>
        <begin position="100"/>
        <end position="118"/>
    </location>
</feature>
<feature type="transmembrane region" description="Helical" evidence="5">
    <location>
        <begin position="12"/>
        <end position="32"/>
    </location>
</feature>
<keyword evidence="7" id="KW-1185">Reference proteome</keyword>
<sequence length="136" mass="15108">MKTSRKVSKGTLWISYILQSLIAIMLLVGAFNNLLQTDMAVSGAIEMGYPKASVIYLGIVLLISTVLYAIPQTTFLGCLLLTAWLGGAIATHIIHNDPIINILFPIVFGILVWLSIWLRNEKLRSIAKPRKKNDKE</sequence>
<evidence type="ECO:0000256" key="4">
    <source>
        <dbReference type="ARBA" id="ARBA00023136"/>
    </source>
</evidence>
<dbReference type="InterPro" id="IPR032808">
    <property type="entry name" value="DoxX"/>
</dbReference>
<protein>
    <submittedName>
        <fullName evidence="6">Putative MnhB-related membrane protein</fullName>
    </submittedName>
</protein>
<accession>A0A846QX06</accession>
<comment type="subcellular location">
    <subcellularLocation>
        <location evidence="1">Membrane</location>
        <topology evidence="1">Multi-pass membrane protein</topology>
    </subcellularLocation>
</comment>
<reference evidence="6 7" key="1">
    <citation type="submission" date="2020-03" db="EMBL/GenBank/DDBJ databases">
        <title>Genomic Encyclopedia of Type Strains, Phase IV (KMG-IV): sequencing the most valuable type-strain genomes for metagenomic binning, comparative biology and taxonomic classification.</title>
        <authorList>
            <person name="Goeker M."/>
        </authorList>
    </citation>
    <scope>NUCLEOTIDE SEQUENCE [LARGE SCALE GENOMIC DNA]</scope>
    <source>
        <strain evidence="6 7">DSM 29762</strain>
    </source>
</reference>
<evidence type="ECO:0000313" key="7">
    <source>
        <dbReference type="Proteomes" id="UP000590442"/>
    </source>
</evidence>